<evidence type="ECO:0000313" key="3">
    <source>
        <dbReference type="Proteomes" id="UP001597478"/>
    </source>
</evidence>
<accession>A0ABW5WJI9</accession>
<keyword evidence="3" id="KW-1185">Reference proteome</keyword>
<reference evidence="3" key="1">
    <citation type="journal article" date="2019" name="Int. J. Syst. Evol. Microbiol.">
        <title>The Global Catalogue of Microorganisms (GCM) 10K type strain sequencing project: providing services to taxonomists for standard genome sequencing and annotation.</title>
        <authorList>
            <consortium name="The Broad Institute Genomics Platform"/>
            <consortium name="The Broad Institute Genome Sequencing Center for Infectious Disease"/>
            <person name="Wu L."/>
            <person name="Ma J."/>
        </authorList>
    </citation>
    <scope>NUCLEOTIDE SEQUENCE [LARGE SCALE GENOMIC DNA]</scope>
    <source>
        <strain evidence="3">IBRC-M 10906</strain>
    </source>
</reference>
<dbReference type="RefSeq" id="WP_377385392.1">
    <property type="nucleotide sequence ID" value="NZ_JBHSAN010000005.1"/>
</dbReference>
<name>A0ABW5WJI9_9PSEU</name>
<evidence type="ECO:0000256" key="1">
    <source>
        <dbReference type="SAM" id="MobiDB-lite"/>
    </source>
</evidence>
<organism evidence="2 3">
    <name type="scientific">Prauserella oleivorans</name>
    <dbReference type="NCBI Taxonomy" id="1478153"/>
    <lineage>
        <taxon>Bacteria</taxon>
        <taxon>Bacillati</taxon>
        <taxon>Actinomycetota</taxon>
        <taxon>Actinomycetes</taxon>
        <taxon>Pseudonocardiales</taxon>
        <taxon>Pseudonocardiaceae</taxon>
        <taxon>Prauserella</taxon>
    </lineage>
</organism>
<dbReference type="Proteomes" id="UP001597478">
    <property type="component" value="Unassembled WGS sequence"/>
</dbReference>
<feature type="region of interest" description="Disordered" evidence="1">
    <location>
        <begin position="157"/>
        <end position="182"/>
    </location>
</feature>
<dbReference type="EMBL" id="JBHUOF010000054">
    <property type="protein sequence ID" value="MFD2803272.1"/>
    <property type="molecule type" value="Genomic_DNA"/>
</dbReference>
<evidence type="ECO:0000313" key="2">
    <source>
        <dbReference type="EMBL" id="MFD2803272.1"/>
    </source>
</evidence>
<sequence length="182" mass="19404">MDGDSTGPKSDEPYSSAGLDTVQEIRGLRHTLSARLAACARDGIIDVLSTIDAFATLARATGWLPRLVHVSATPDGAGRIQVRIETGIVVDHAVVPGHGLPPPSLTRRLLDACTQDWGAEDSAGRVCFWADLVLSVVRPRPEVRPLSITVAFDSRRTDRTAGGDGRSGTSMPGNLHSREQET</sequence>
<gene>
    <name evidence="2" type="ORF">ACFS2C_28165</name>
</gene>
<evidence type="ECO:0008006" key="4">
    <source>
        <dbReference type="Google" id="ProtNLM"/>
    </source>
</evidence>
<proteinExistence type="predicted"/>
<comment type="caution">
    <text evidence="2">The sequence shown here is derived from an EMBL/GenBank/DDBJ whole genome shotgun (WGS) entry which is preliminary data.</text>
</comment>
<protein>
    <recommendedName>
        <fullName evidence="4">ATP-binding protein</fullName>
    </recommendedName>
</protein>